<dbReference type="Proteomes" id="UP000765509">
    <property type="component" value="Unassembled WGS sequence"/>
</dbReference>
<evidence type="ECO:0000313" key="1">
    <source>
        <dbReference type="EMBL" id="MBW0577586.1"/>
    </source>
</evidence>
<sequence>MNTEDVNSKLKNINITGTLALGKGNGNTWNQLSQVINSDNFKNPEDIRIKPLTDLFSPIKALKYPSRGIFENNLKSTMKPFMKIMNLTSEARNLKTQPNKSALNSPKEISLKYKITRNNDLKPQDNHRVQEKKF</sequence>
<gene>
    <name evidence="1" type="ORF">O181_117301</name>
</gene>
<organism evidence="1 2">
    <name type="scientific">Austropuccinia psidii MF-1</name>
    <dbReference type="NCBI Taxonomy" id="1389203"/>
    <lineage>
        <taxon>Eukaryota</taxon>
        <taxon>Fungi</taxon>
        <taxon>Dikarya</taxon>
        <taxon>Basidiomycota</taxon>
        <taxon>Pucciniomycotina</taxon>
        <taxon>Pucciniomycetes</taxon>
        <taxon>Pucciniales</taxon>
        <taxon>Sphaerophragmiaceae</taxon>
        <taxon>Austropuccinia</taxon>
    </lineage>
</organism>
<protein>
    <submittedName>
        <fullName evidence="1">Uncharacterized protein</fullName>
    </submittedName>
</protein>
<name>A0A9Q3KCE2_9BASI</name>
<proteinExistence type="predicted"/>
<dbReference type="AlphaFoldDB" id="A0A9Q3KCE2"/>
<comment type="caution">
    <text evidence="1">The sequence shown here is derived from an EMBL/GenBank/DDBJ whole genome shotgun (WGS) entry which is preliminary data.</text>
</comment>
<keyword evidence="2" id="KW-1185">Reference proteome</keyword>
<evidence type="ECO:0000313" key="2">
    <source>
        <dbReference type="Proteomes" id="UP000765509"/>
    </source>
</evidence>
<dbReference type="EMBL" id="AVOT02100935">
    <property type="protein sequence ID" value="MBW0577586.1"/>
    <property type="molecule type" value="Genomic_DNA"/>
</dbReference>
<accession>A0A9Q3KCE2</accession>
<reference evidence="1" key="1">
    <citation type="submission" date="2021-03" db="EMBL/GenBank/DDBJ databases">
        <title>Draft genome sequence of rust myrtle Austropuccinia psidii MF-1, a brazilian biotype.</title>
        <authorList>
            <person name="Quecine M.C."/>
            <person name="Pachon D.M.R."/>
            <person name="Bonatelli M.L."/>
            <person name="Correr F.H."/>
            <person name="Franceschini L.M."/>
            <person name="Leite T.F."/>
            <person name="Margarido G.R.A."/>
            <person name="Almeida C.A."/>
            <person name="Ferrarezi J.A."/>
            <person name="Labate C.A."/>
        </authorList>
    </citation>
    <scope>NUCLEOTIDE SEQUENCE</scope>
    <source>
        <strain evidence="1">MF-1</strain>
    </source>
</reference>